<gene>
    <name evidence="2" type="ORF">PXEA_LOCUS15222</name>
</gene>
<evidence type="ECO:0000256" key="1">
    <source>
        <dbReference type="SAM" id="MobiDB-lite"/>
    </source>
</evidence>
<proteinExistence type="predicted"/>
<feature type="compositionally biased region" description="Low complexity" evidence="1">
    <location>
        <begin position="1"/>
        <end position="12"/>
    </location>
</feature>
<dbReference type="Proteomes" id="UP000784294">
    <property type="component" value="Unassembled WGS sequence"/>
</dbReference>
<accession>A0A3S5FDX7</accession>
<dbReference type="AlphaFoldDB" id="A0A3S5FDX7"/>
<keyword evidence="3" id="KW-1185">Reference proteome</keyword>
<protein>
    <submittedName>
        <fullName evidence="2">Uncharacterized protein</fullName>
    </submittedName>
</protein>
<dbReference type="EMBL" id="CAAALY010053072">
    <property type="protein sequence ID" value="VEL21782.1"/>
    <property type="molecule type" value="Genomic_DNA"/>
</dbReference>
<reference evidence="2" key="1">
    <citation type="submission" date="2018-11" db="EMBL/GenBank/DDBJ databases">
        <authorList>
            <consortium name="Pathogen Informatics"/>
        </authorList>
    </citation>
    <scope>NUCLEOTIDE SEQUENCE</scope>
</reference>
<comment type="caution">
    <text evidence="2">The sequence shown here is derived from an EMBL/GenBank/DDBJ whole genome shotgun (WGS) entry which is preliminary data.</text>
</comment>
<sequence length="102" mass="11004">MDESGPASSGSPSPGPTRPTTCDTAGRPPNPSPFVQTGPEAVIMTTTRESPTRRGNKTNVKYQNRACDGIRGDGRWRRSTYPLFARTHTRLCPSVLESGRSA</sequence>
<name>A0A3S5FDX7_9PLAT</name>
<feature type="region of interest" description="Disordered" evidence="1">
    <location>
        <begin position="1"/>
        <end position="60"/>
    </location>
</feature>
<organism evidence="2 3">
    <name type="scientific">Protopolystoma xenopodis</name>
    <dbReference type="NCBI Taxonomy" id="117903"/>
    <lineage>
        <taxon>Eukaryota</taxon>
        <taxon>Metazoa</taxon>
        <taxon>Spiralia</taxon>
        <taxon>Lophotrochozoa</taxon>
        <taxon>Platyhelminthes</taxon>
        <taxon>Monogenea</taxon>
        <taxon>Polyopisthocotylea</taxon>
        <taxon>Polystomatidea</taxon>
        <taxon>Polystomatidae</taxon>
        <taxon>Protopolystoma</taxon>
    </lineage>
</organism>
<evidence type="ECO:0000313" key="2">
    <source>
        <dbReference type="EMBL" id="VEL21782.1"/>
    </source>
</evidence>
<evidence type="ECO:0000313" key="3">
    <source>
        <dbReference type="Proteomes" id="UP000784294"/>
    </source>
</evidence>